<gene>
    <name evidence="2" type="ORF">C6P40_004148</name>
</gene>
<feature type="compositionally biased region" description="Low complexity" evidence="1">
    <location>
        <begin position="443"/>
        <end position="457"/>
    </location>
</feature>
<feature type="compositionally biased region" description="Low complexity" evidence="1">
    <location>
        <begin position="1"/>
        <end position="27"/>
    </location>
</feature>
<feature type="compositionally biased region" description="Acidic residues" evidence="1">
    <location>
        <begin position="433"/>
        <end position="442"/>
    </location>
</feature>
<sequence length="552" mass="60456">MPSSGDPSSAAAAASPTTSSPPLSHSTNTHPVALSPSISPTASSFSSFISSSPNSKTFNNTASNAFTNNYTLQPSNNNINNTFRKKSYSEMSDSELLALDSQFSVRSIDIQKSYGFPINSRLSSPTFSNSDKNTLNSDFTLNSFKNLSPNALDHEYPTKPIITKNSICYNFKHSNLLNSDLNDKFYLILLSNKSSSLSSLDYYINKISSKGDTIVICCSLSTSILGNNKNESLDIFINSFTSLILSFLESNLLNPINITFEFFKSGTFFNEVLNLYQPSLIIVGTNNPKTKSTSITTPNRKLLSVVYAGNDINNHNNQTNSQMNFKIPNCGSTIVKNNSNSSIDSTDSTCYKLSKMKTNDTINSSLFDNLNNTPPLELSKTTTNSTTYSNDYLKPEIVGISSSSSNQRRRSMLDVLNSDTKDSLSKYRSNEDCAIDDDDDDNNNNSNILIPNNRTNNGLKKTPSRGSSGSFETPLIKPKKLSDAEKQKQELFERYQRRLSAVKVGPQGNVSESNESNTKSSKTSQSASASSSTSSASSSTPQSKGIFKKWFK</sequence>
<evidence type="ECO:0000313" key="2">
    <source>
        <dbReference type="EMBL" id="KAG0689974.1"/>
    </source>
</evidence>
<keyword evidence="3" id="KW-1185">Reference proteome</keyword>
<feature type="region of interest" description="Disordered" evidence="1">
    <location>
        <begin position="366"/>
        <end position="389"/>
    </location>
</feature>
<dbReference type="EMBL" id="PUHW01000052">
    <property type="protein sequence ID" value="KAG0689974.1"/>
    <property type="molecule type" value="Genomic_DNA"/>
</dbReference>
<dbReference type="Proteomes" id="UP000697127">
    <property type="component" value="Unassembled WGS sequence"/>
</dbReference>
<feature type="compositionally biased region" description="Low complexity" evidence="1">
    <location>
        <begin position="511"/>
        <end position="543"/>
    </location>
</feature>
<feature type="compositionally biased region" description="Basic and acidic residues" evidence="1">
    <location>
        <begin position="480"/>
        <end position="496"/>
    </location>
</feature>
<accession>A0A9P7BHF8</accession>
<proteinExistence type="predicted"/>
<evidence type="ECO:0000313" key="3">
    <source>
        <dbReference type="Proteomes" id="UP000697127"/>
    </source>
</evidence>
<organism evidence="2 3">
    <name type="scientific">Pichia californica</name>
    <dbReference type="NCBI Taxonomy" id="460514"/>
    <lineage>
        <taxon>Eukaryota</taxon>
        <taxon>Fungi</taxon>
        <taxon>Dikarya</taxon>
        <taxon>Ascomycota</taxon>
        <taxon>Saccharomycotina</taxon>
        <taxon>Pichiomycetes</taxon>
        <taxon>Pichiales</taxon>
        <taxon>Pichiaceae</taxon>
        <taxon>Pichia</taxon>
    </lineage>
</organism>
<name>A0A9P7BHF8_9ASCO</name>
<reference evidence="2" key="1">
    <citation type="submission" date="2020-11" db="EMBL/GenBank/DDBJ databases">
        <title>Kefir isolates.</title>
        <authorList>
            <person name="Marcisauskas S."/>
            <person name="Kim Y."/>
            <person name="Blasche S."/>
        </authorList>
    </citation>
    <scope>NUCLEOTIDE SEQUENCE</scope>
    <source>
        <strain evidence="2">Olga-1</strain>
    </source>
</reference>
<protein>
    <submittedName>
        <fullName evidence="2">Uncharacterized protein</fullName>
    </submittedName>
</protein>
<comment type="caution">
    <text evidence="2">The sequence shown here is derived from an EMBL/GenBank/DDBJ whole genome shotgun (WGS) entry which is preliminary data.</text>
</comment>
<dbReference type="AlphaFoldDB" id="A0A9P7BHF8"/>
<evidence type="ECO:0000256" key="1">
    <source>
        <dbReference type="SAM" id="MobiDB-lite"/>
    </source>
</evidence>
<feature type="region of interest" description="Disordered" evidence="1">
    <location>
        <begin position="432"/>
        <end position="552"/>
    </location>
</feature>
<feature type="region of interest" description="Disordered" evidence="1">
    <location>
        <begin position="1"/>
        <end position="35"/>
    </location>
</feature>